<sequence length="126" mass="14695">MYIHPLLSSPIPILYFPIPPTKQDPRSDISMALEIVLERQREINRHMTESLRADHAALQHKARERSMLTIKKQDMMAKQVEKESLVHDFMVFLKAIENDHVQVARNFNEKAMMNSILTMMNYDASS</sequence>
<keyword evidence="2" id="KW-1185">Reference proteome</keyword>
<proteinExistence type="predicted"/>
<name>A0ABR2R237_9ROSI</name>
<comment type="caution">
    <text evidence="1">The sequence shown here is derived from an EMBL/GenBank/DDBJ whole genome shotgun (WGS) entry which is preliminary data.</text>
</comment>
<organism evidence="1 2">
    <name type="scientific">Hibiscus sabdariffa</name>
    <name type="common">roselle</name>
    <dbReference type="NCBI Taxonomy" id="183260"/>
    <lineage>
        <taxon>Eukaryota</taxon>
        <taxon>Viridiplantae</taxon>
        <taxon>Streptophyta</taxon>
        <taxon>Embryophyta</taxon>
        <taxon>Tracheophyta</taxon>
        <taxon>Spermatophyta</taxon>
        <taxon>Magnoliopsida</taxon>
        <taxon>eudicotyledons</taxon>
        <taxon>Gunneridae</taxon>
        <taxon>Pentapetalae</taxon>
        <taxon>rosids</taxon>
        <taxon>malvids</taxon>
        <taxon>Malvales</taxon>
        <taxon>Malvaceae</taxon>
        <taxon>Malvoideae</taxon>
        <taxon>Hibiscus</taxon>
    </lineage>
</organism>
<reference evidence="1 2" key="1">
    <citation type="journal article" date="2024" name="G3 (Bethesda)">
        <title>Genome assembly of Hibiscus sabdariffa L. provides insights into metabolisms of medicinal natural products.</title>
        <authorList>
            <person name="Kim T."/>
        </authorList>
    </citation>
    <scope>NUCLEOTIDE SEQUENCE [LARGE SCALE GENOMIC DNA]</scope>
    <source>
        <strain evidence="1">TK-2024</strain>
        <tissue evidence="1">Old leaves</tissue>
    </source>
</reference>
<evidence type="ECO:0000313" key="1">
    <source>
        <dbReference type="EMBL" id="KAK9007018.1"/>
    </source>
</evidence>
<evidence type="ECO:0000313" key="2">
    <source>
        <dbReference type="Proteomes" id="UP001396334"/>
    </source>
</evidence>
<accession>A0ABR2R237</accession>
<gene>
    <name evidence="1" type="ORF">V6N11_019346</name>
</gene>
<dbReference type="Proteomes" id="UP001396334">
    <property type="component" value="Unassembled WGS sequence"/>
</dbReference>
<dbReference type="EMBL" id="JBBPBN010000028">
    <property type="protein sequence ID" value="KAK9007018.1"/>
    <property type="molecule type" value="Genomic_DNA"/>
</dbReference>
<protein>
    <submittedName>
        <fullName evidence="1">Uncharacterized protein</fullName>
    </submittedName>
</protein>